<reference evidence="2 3" key="1">
    <citation type="journal article" date="2017" name="Nat. Commun.">
        <title>Genome assembly with in vitro proximity ligation data and whole-genome triplication in lettuce.</title>
        <authorList>
            <person name="Reyes-Chin-Wo S."/>
            <person name="Wang Z."/>
            <person name="Yang X."/>
            <person name="Kozik A."/>
            <person name="Arikit S."/>
            <person name="Song C."/>
            <person name="Xia L."/>
            <person name="Froenicke L."/>
            <person name="Lavelle D.O."/>
            <person name="Truco M.J."/>
            <person name="Xia R."/>
            <person name="Zhu S."/>
            <person name="Xu C."/>
            <person name="Xu H."/>
            <person name="Xu X."/>
            <person name="Cox K."/>
            <person name="Korf I."/>
            <person name="Meyers B.C."/>
            <person name="Michelmore R.W."/>
        </authorList>
    </citation>
    <scope>NUCLEOTIDE SEQUENCE [LARGE SCALE GENOMIC DNA]</scope>
    <source>
        <strain evidence="3">cv. Salinas</strain>
        <tissue evidence="2">Seedlings</tissue>
    </source>
</reference>
<dbReference type="EMBL" id="NBSK02000003">
    <property type="protein sequence ID" value="KAJ0218850.1"/>
    <property type="molecule type" value="Genomic_DNA"/>
</dbReference>
<organism evidence="2 3">
    <name type="scientific">Lactuca sativa</name>
    <name type="common">Garden lettuce</name>
    <dbReference type="NCBI Taxonomy" id="4236"/>
    <lineage>
        <taxon>Eukaryota</taxon>
        <taxon>Viridiplantae</taxon>
        <taxon>Streptophyta</taxon>
        <taxon>Embryophyta</taxon>
        <taxon>Tracheophyta</taxon>
        <taxon>Spermatophyta</taxon>
        <taxon>Magnoliopsida</taxon>
        <taxon>eudicotyledons</taxon>
        <taxon>Gunneridae</taxon>
        <taxon>Pentapetalae</taxon>
        <taxon>asterids</taxon>
        <taxon>campanulids</taxon>
        <taxon>Asterales</taxon>
        <taxon>Asteraceae</taxon>
        <taxon>Cichorioideae</taxon>
        <taxon>Cichorieae</taxon>
        <taxon>Lactucinae</taxon>
        <taxon>Lactuca</taxon>
    </lineage>
</organism>
<dbReference type="PANTHER" id="PTHR46929">
    <property type="entry name" value="EXPRESSED PROTEIN"/>
    <property type="match status" value="1"/>
</dbReference>
<evidence type="ECO:0000259" key="1">
    <source>
        <dbReference type="Pfam" id="PF12776"/>
    </source>
</evidence>
<evidence type="ECO:0000313" key="3">
    <source>
        <dbReference type="Proteomes" id="UP000235145"/>
    </source>
</evidence>
<accession>A0A9R1WAA5</accession>
<dbReference type="Pfam" id="PF12776">
    <property type="entry name" value="Myb_DNA-bind_3"/>
    <property type="match status" value="1"/>
</dbReference>
<sequence length="115" mass="13269">MDAAFIDAMVQQQEKGNRLHGNFTSQAYANMVEEINKKVNMNLTKSHLKNHLKILKSSFSQWYDMFNGISLSRFSWNADTQLIEADEQVWDKLIKVSVCHTPKPITAKYVSGWMT</sequence>
<name>A0A9R1WAA5_LACSA</name>
<keyword evidence="3" id="KW-1185">Reference proteome</keyword>
<dbReference type="PANTHER" id="PTHR46929:SF4">
    <property type="entry name" value="MYB_SANT-LIKE DOMAIN-CONTAINING PROTEIN"/>
    <property type="match status" value="1"/>
</dbReference>
<dbReference type="AlphaFoldDB" id="A0A9R1WAA5"/>
<gene>
    <name evidence="2" type="ORF">LSAT_V11C300154520</name>
</gene>
<dbReference type="Proteomes" id="UP000235145">
    <property type="component" value="Unassembled WGS sequence"/>
</dbReference>
<protein>
    <recommendedName>
        <fullName evidence="1">Myb/SANT-like domain-containing protein</fullName>
    </recommendedName>
</protein>
<feature type="domain" description="Myb/SANT-like" evidence="1">
    <location>
        <begin position="1"/>
        <end position="92"/>
    </location>
</feature>
<proteinExistence type="predicted"/>
<dbReference type="InterPro" id="IPR024752">
    <property type="entry name" value="Myb/SANT-like_dom"/>
</dbReference>
<evidence type="ECO:0000313" key="2">
    <source>
        <dbReference type="EMBL" id="KAJ0218850.1"/>
    </source>
</evidence>
<comment type="caution">
    <text evidence="2">The sequence shown here is derived from an EMBL/GenBank/DDBJ whole genome shotgun (WGS) entry which is preliminary data.</text>
</comment>